<evidence type="ECO:0000256" key="1">
    <source>
        <dbReference type="ARBA" id="ARBA00002932"/>
    </source>
</evidence>
<dbReference type="InterPro" id="IPR019984">
    <property type="entry name" value="Ribosomal_uS17_bact/chlr"/>
</dbReference>
<dbReference type="InterPro" id="IPR019979">
    <property type="entry name" value="Ribosomal_uS17_CS"/>
</dbReference>
<dbReference type="PANTHER" id="PTHR10744:SF1">
    <property type="entry name" value="SMALL RIBOSOMAL SUBUNIT PROTEIN US17M"/>
    <property type="match status" value="1"/>
</dbReference>
<dbReference type="InterPro" id="IPR012340">
    <property type="entry name" value="NA-bd_OB-fold"/>
</dbReference>
<dbReference type="PANTHER" id="PTHR10744">
    <property type="entry name" value="40S RIBOSOMAL PROTEIN S11 FAMILY MEMBER"/>
    <property type="match status" value="1"/>
</dbReference>
<keyword evidence="5 8" id="KW-0689">Ribosomal protein</keyword>
<geneLocation type="plastid" evidence="9"/>
<keyword evidence="3" id="KW-0699">rRNA-binding</keyword>
<dbReference type="EMBL" id="MF167424">
    <property type="protein sequence ID" value="ASQ39912.1"/>
    <property type="molecule type" value="Genomic_DNA"/>
</dbReference>
<protein>
    <recommendedName>
        <fullName evidence="7">Small ribosomal subunit protein uS17c</fullName>
    </recommendedName>
</protein>
<accession>A0A3G1IV51</accession>
<evidence type="ECO:0000256" key="5">
    <source>
        <dbReference type="ARBA" id="ARBA00022980"/>
    </source>
</evidence>
<dbReference type="HAMAP" id="MF_01345_B">
    <property type="entry name" value="Ribosomal_uS17_B"/>
    <property type="match status" value="1"/>
</dbReference>
<dbReference type="InterPro" id="IPR000266">
    <property type="entry name" value="Ribosomal_uS17"/>
</dbReference>
<dbReference type="Pfam" id="PF00366">
    <property type="entry name" value="Ribosomal_S17"/>
    <property type="match status" value="1"/>
</dbReference>
<keyword evidence="9" id="KW-0934">Plastid</keyword>
<dbReference type="GO" id="GO:0022627">
    <property type="term" value="C:cytosolic small ribosomal subunit"/>
    <property type="evidence" value="ECO:0007669"/>
    <property type="project" value="TreeGrafter"/>
</dbReference>
<evidence type="ECO:0000256" key="8">
    <source>
        <dbReference type="RuleBase" id="RU003872"/>
    </source>
</evidence>
<dbReference type="Gene3D" id="2.40.50.140">
    <property type="entry name" value="Nucleic acid-binding proteins"/>
    <property type="match status" value="1"/>
</dbReference>
<proteinExistence type="inferred from homology"/>
<evidence type="ECO:0000256" key="7">
    <source>
        <dbReference type="ARBA" id="ARBA00035251"/>
    </source>
</evidence>
<dbReference type="NCBIfam" id="TIGR03635">
    <property type="entry name" value="uS17_bact"/>
    <property type="match status" value="1"/>
</dbReference>
<keyword evidence="4" id="KW-0694">RNA-binding</keyword>
<evidence type="ECO:0000256" key="2">
    <source>
        <dbReference type="ARBA" id="ARBA00010254"/>
    </source>
</evidence>
<dbReference type="PROSITE" id="PS00056">
    <property type="entry name" value="RIBOSOMAL_S17"/>
    <property type="match status" value="1"/>
</dbReference>
<comment type="similarity">
    <text evidence="2 8">Belongs to the universal ribosomal protein uS17 family.</text>
</comment>
<evidence type="ECO:0000256" key="3">
    <source>
        <dbReference type="ARBA" id="ARBA00022730"/>
    </source>
</evidence>
<dbReference type="GO" id="GO:0019843">
    <property type="term" value="F:rRNA binding"/>
    <property type="evidence" value="ECO:0007669"/>
    <property type="project" value="UniProtKB-KW"/>
</dbReference>
<reference evidence="9" key="1">
    <citation type="submission" date="2017-05" db="EMBL/GenBank/DDBJ databases">
        <title>Plastid comparative genomics reveals ancient divergence between Glaucophyte genera.</title>
        <authorList>
            <person name="Figueroa-Martinez F.J."/>
            <person name="Jackson C."/>
            <person name="Reyes-Prieto A."/>
        </authorList>
    </citation>
    <scope>NUCLEOTIDE SEQUENCE</scope>
    <source>
        <strain evidence="9">BBH</strain>
    </source>
</reference>
<evidence type="ECO:0000256" key="4">
    <source>
        <dbReference type="ARBA" id="ARBA00022884"/>
    </source>
</evidence>
<dbReference type="GO" id="GO:0006412">
    <property type="term" value="P:translation"/>
    <property type="evidence" value="ECO:0007669"/>
    <property type="project" value="InterPro"/>
</dbReference>
<evidence type="ECO:0000256" key="6">
    <source>
        <dbReference type="ARBA" id="ARBA00023274"/>
    </source>
</evidence>
<dbReference type="NCBIfam" id="NF004123">
    <property type="entry name" value="PRK05610.1"/>
    <property type="match status" value="1"/>
</dbReference>
<gene>
    <name evidence="9" type="primary">rps17</name>
</gene>
<dbReference type="CDD" id="cd00364">
    <property type="entry name" value="Ribosomal_uS17"/>
    <property type="match status" value="1"/>
</dbReference>
<keyword evidence="6 8" id="KW-0687">Ribonucleoprotein</keyword>
<name>A0A3G1IV51_9EUKA</name>
<dbReference type="PRINTS" id="PR00973">
    <property type="entry name" value="RIBOSOMALS17"/>
</dbReference>
<sequence length="87" mass="9921">MVAKEKVGTVVSNRMDKTVVVSVNNRVAHPKYGKIIVQTKKYKVHDDENSCQIGDQVRILETRPLSRTKRWKVIEILSSATKTENLI</sequence>
<dbReference type="AlphaFoldDB" id="A0A3G1IV51"/>
<organism evidence="9">
    <name type="scientific">Glaucocystis sp. BBH</name>
    <dbReference type="NCBI Taxonomy" id="2023628"/>
    <lineage>
        <taxon>Eukaryota</taxon>
        <taxon>Glaucocystophyceae</taxon>
        <taxon>Glaucocystales</taxon>
        <taxon>Glaucocystaceae</taxon>
        <taxon>Glaucocystis</taxon>
    </lineage>
</organism>
<dbReference type="SUPFAM" id="SSF50249">
    <property type="entry name" value="Nucleic acid-binding proteins"/>
    <property type="match status" value="1"/>
</dbReference>
<dbReference type="GO" id="GO:0003735">
    <property type="term" value="F:structural constituent of ribosome"/>
    <property type="evidence" value="ECO:0007669"/>
    <property type="project" value="InterPro"/>
</dbReference>
<comment type="function">
    <text evidence="1">One of the primary rRNA binding proteins, it binds specifically to the 5'-end of 16S ribosomal RNA.</text>
</comment>
<evidence type="ECO:0000313" key="9">
    <source>
        <dbReference type="EMBL" id="ASQ39912.1"/>
    </source>
</evidence>